<feature type="region of interest" description="Disordered" evidence="1">
    <location>
        <begin position="70"/>
        <end position="90"/>
    </location>
</feature>
<feature type="compositionally biased region" description="Basic and acidic residues" evidence="1">
    <location>
        <begin position="148"/>
        <end position="159"/>
    </location>
</feature>
<keyword evidence="3" id="KW-1185">Reference proteome</keyword>
<comment type="caution">
    <text evidence="2">The sequence shown here is derived from an EMBL/GenBank/DDBJ whole genome shotgun (WGS) entry which is preliminary data.</text>
</comment>
<sequence length="660" mass="69560">MSCSGWVSGGAAPPMVLAPPDSLAYRRYLRFLPSQEESGGKFLALEGAEGLGPQGRLLDLRRQGEAGYGHEGVQYQNPKNGSSGTAEIEGGKLGDKAADVSVSFRVQQYTAMLRARHSAQYNTPLQTSRSCSSIVFRSSRRSLFSRSAEGHEDSGKDGADESGCESSRNGSVDSGEGEVAFSSRYRSFSLPWPSDPTWRWSSDPNITSMAGVQSSAFGPVGGRRASDQHSASLVRLDSATSDEGCPRDGSTGPTPPPSPVFRLSAANHLMGLITPFKSLSPASSMGSHLGSVEDLPLMRSRSLGHVPDHWSRSHSADSAVEVEEESVIVSPALSPAVPPASASEALSDYLAGGEQVNGGPEAGASGTCDACSDERKLSAAESGQCSGGRCPADEPCVPNGDIVFGESDGESHAFCDCNENCEKDVSVVRESVDDCLRTVELRKKLSQSGNRRERRHGGVNGEVLFRHARACGVVQGPEDREAAAKKVLRTPSVVISDHSGDTISLTVALASSDFSIDQLGKMEKLQESASPTLSAGDDASRKVSSCSSCSSVSTVDMTTPLTTISLDSLIEVPNRRISDCSTCSNVTASEDEVEHELSRPPPPRKVSLDLVCSSVSVLGRGVLAASSRGAPAPWHSAERGERAPRVEGLFMVALQCCVFT</sequence>
<organism evidence="2 3">
    <name type="scientific">Penaeus vannamei</name>
    <name type="common">Whiteleg shrimp</name>
    <name type="synonym">Litopenaeus vannamei</name>
    <dbReference type="NCBI Taxonomy" id="6689"/>
    <lineage>
        <taxon>Eukaryota</taxon>
        <taxon>Metazoa</taxon>
        <taxon>Ecdysozoa</taxon>
        <taxon>Arthropoda</taxon>
        <taxon>Crustacea</taxon>
        <taxon>Multicrustacea</taxon>
        <taxon>Malacostraca</taxon>
        <taxon>Eumalacostraca</taxon>
        <taxon>Eucarida</taxon>
        <taxon>Decapoda</taxon>
        <taxon>Dendrobranchiata</taxon>
        <taxon>Penaeoidea</taxon>
        <taxon>Penaeidae</taxon>
        <taxon>Penaeus</taxon>
    </lineage>
</organism>
<name>A0A423TA83_PENVA</name>
<feature type="region of interest" description="Disordered" evidence="1">
    <location>
        <begin position="145"/>
        <end position="176"/>
    </location>
</feature>
<dbReference type="EMBL" id="QCYY01002031">
    <property type="protein sequence ID" value="ROT73366.1"/>
    <property type="molecule type" value="Genomic_DNA"/>
</dbReference>
<gene>
    <name evidence="2" type="ORF">C7M84_008203</name>
</gene>
<evidence type="ECO:0000313" key="3">
    <source>
        <dbReference type="Proteomes" id="UP000283509"/>
    </source>
</evidence>
<accession>A0A423TA83</accession>
<reference evidence="2 3" key="2">
    <citation type="submission" date="2019-01" db="EMBL/GenBank/DDBJ databases">
        <title>The decoding of complex shrimp genome reveals the adaptation for benthos swimmer, frequently molting mechanism and breeding impact on genome.</title>
        <authorList>
            <person name="Sun Y."/>
            <person name="Gao Y."/>
            <person name="Yu Y."/>
        </authorList>
    </citation>
    <scope>NUCLEOTIDE SEQUENCE [LARGE SCALE GENOMIC DNA]</scope>
    <source>
        <tissue evidence="2">Muscle</tissue>
    </source>
</reference>
<dbReference type="OrthoDB" id="5958943at2759"/>
<feature type="compositionally biased region" description="Polar residues" evidence="1">
    <location>
        <begin position="74"/>
        <end position="85"/>
    </location>
</feature>
<reference evidence="2 3" key="1">
    <citation type="submission" date="2018-04" db="EMBL/GenBank/DDBJ databases">
        <authorList>
            <person name="Zhang X."/>
            <person name="Yuan J."/>
            <person name="Li F."/>
            <person name="Xiang J."/>
        </authorList>
    </citation>
    <scope>NUCLEOTIDE SEQUENCE [LARGE SCALE GENOMIC DNA]</scope>
    <source>
        <tissue evidence="2">Muscle</tissue>
    </source>
</reference>
<feature type="region of interest" description="Disordered" evidence="1">
    <location>
        <begin position="211"/>
        <end position="259"/>
    </location>
</feature>
<evidence type="ECO:0000256" key="1">
    <source>
        <dbReference type="SAM" id="MobiDB-lite"/>
    </source>
</evidence>
<proteinExistence type="predicted"/>
<protein>
    <submittedName>
        <fullName evidence="2">Uncharacterized protein</fullName>
    </submittedName>
</protein>
<dbReference type="Proteomes" id="UP000283509">
    <property type="component" value="Unassembled WGS sequence"/>
</dbReference>
<evidence type="ECO:0000313" key="2">
    <source>
        <dbReference type="EMBL" id="ROT73366.1"/>
    </source>
</evidence>
<dbReference type="AlphaFoldDB" id="A0A423TA83"/>